<reference evidence="10" key="2">
    <citation type="submission" date="2021-04" db="EMBL/GenBank/DDBJ databases">
        <authorList>
            <person name="Gilroy R."/>
        </authorList>
    </citation>
    <scope>NUCLEOTIDE SEQUENCE</scope>
    <source>
        <strain evidence="10">ChiSjej1B19-5720</strain>
    </source>
</reference>
<evidence type="ECO:0000256" key="2">
    <source>
        <dbReference type="ARBA" id="ARBA00022448"/>
    </source>
</evidence>
<evidence type="ECO:0000256" key="3">
    <source>
        <dbReference type="ARBA" id="ARBA00022475"/>
    </source>
</evidence>
<feature type="transmembrane region" description="Helical" evidence="7">
    <location>
        <begin position="149"/>
        <end position="174"/>
    </location>
</feature>
<dbReference type="EMBL" id="DWYZ01000138">
    <property type="protein sequence ID" value="HJB28548.1"/>
    <property type="molecule type" value="Genomic_DNA"/>
</dbReference>
<comment type="caution">
    <text evidence="10">The sequence shown here is derived from an EMBL/GenBank/DDBJ whole genome shotgun (WGS) entry which is preliminary data.</text>
</comment>
<dbReference type="SUPFAM" id="SSF161098">
    <property type="entry name" value="MetI-like"/>
    <property type="match status" value="1"/>
</dbReference>
<dbReference type="InterPro" id="IPR050366">
    <property type="entry name" value="BP-dependent_transpt_permease"/>
</dbReference>
<evidence type="ECO:0000259" key="9">
    <source>
        <dbReference type="PROSITE" id="PS50928"/>
    </source>
</evidence>
<dbReference type="Proteomes" id="UP000823842">
    <property type="component" value="Unassembled WGS sequence"/>
</dbReference>
<dbReference type="AlphaFoldDB" id="A0A9D2LTR0"/>
<dbReference type="InterPro" id="IPR025966">
    <property type="entry name" value="OppC_N"/>
</dbReference>
<evidence type="ECO:0000256" key="5">
    <source>
        <dbReference type="ARBA" id="ARBA00022989"/>
    </source>
</evidence>
<keyword evidence="3" id="KW-1003">Cell membrane</keyword>
<evidence type="ECO:0000313" key="10">
    <source>
        <dbReference type="EMBL" id="HJB28548.1"/>
    </source>
</evidence>
<feature type="transmembrane region" description="Helical" evidence="7">
    <location>
        <begin position="41"/>
        <end position="62"/>
    </location>
</feature>
<feature type="transmembrane region" description="Helical" evidence="7">
    <location>
        <begin position="218"/>
        <end position="248"/>
    </location>
</feature>
<dbReference type="Pfam" id="PF00528">
    <property type="entry name" value="BPD_transp_1"/>
    <property type="match status" value="1"/>
</dbReference>
<comment type="similarity">
    <text evidence="7">Belongs to the binding-protein-dependent transport system permease family.</text>
</comment>
<keyword evidence="4 7" id="KW-0812">Transmembrane</keyword>
<feature type="region of interest" description="Disordered" evidence="8">
    <location>
        <begin position="1"/>
        <end position="28"/>
    </location>
</feature>
<reference evidence="10" key="1">
    <citation type="journal article" date="2021" name="PeerJ">
        <title>Extensive microbial diversity within the chicken gut microbiome revealed by metagenomics and culture.</title>
        <authorList>
            <person name="Gilroy R."/>
            <person name="Ravi A."/>
            <person name="Getino M."/>
            <person name="Pursley I."/>
            <person name="Horton D.L."/>
            <person name="Alikhan N.F."/>
            <person name="Baker D."/>
            <person name="Gharbi K."/>
            <person name="Hall N."/>
            <person name="Watson M."/>
            <person name="Adriaenssens E.M."/>
            <person name="Foster-Nyarko E."/>
            <person name="Jarju S."/>
            <person name="Secka A."/>
            <person name="Antonio M."/>
            <person name="Oren A."/>
            <person name="Chaudhuri R.R."/>
            <person name="La Ragione R."/>
            <person name="Hildebrand F."/>
            <person name="Pallen M.J."/>
        </authorList>
    </citation>
    <scope>NUCLEOTIDE SEQUENCE</scope>
    <source>
        <strain evidence="10">ChiSjej1B19-5720</strain>
    </source>
</reference>
<accession>A0A9D2LTR0</accession>
<dbReference type="Pfam" id="PF12911">
    <property type="entry name" value="OppC_N"/>
    <property type="match status" value="1"/>
</dbReference>
<evidence type="ECO:0000256" key="7">
    <source>
        <dbReference type="RuleBase" id="RU363032"/>
    </source>
</evidence>
<dbReference type="InterPro" id="IPR035906">
    <property type="entry name" value="MetI-like_sf"/>
</dbReference>
<dbReference type="InterPro" id="IPR000515">
    <property type="entry name" value="MetI-like"/>
</dbReference>
<proteinExistence type="inferred from homology"/>
<dbReference type="GO" id="GO:0005886">
    <property type="term" value="C:plasma membrane"/>
    <property type="evidence" value="ECO:0007669"/>
    <property type="project" value="UniProtKB-SubCell"/>
</dbReference>
<evidence type="ECO:0000256" key="6">
    <source>
        <dbReference type="ARBA" id="ARBA00023136"/>
    </source>
</evidence>
<keyword evidence="2 7" id="KW-0813">Transport</keyword>
<dbReference type="PROSITE" id="PS50928">
    <property type="entry name" value="ABC_TM1"/>
    <property type="match status" value="1"/>
</dbReference>
<gene>
    <name evidence="10" type="ORF">IAA06_07105</name>
</gene>
<feature type="transmembrane region" description="Helical" evidence="7">
    <location>
        <begin position="105"/>
        <end position="129"/>
    </location>
</feature>
<comment type="subcellular location">
    <subcellularLocation>
        <location evidence="1 7">Cell membrane</location>
        <topology evidence="1 7">Multi-pass membrane protein</topology>
    </subcellularLocation>
</comment>
<dbReference type="CDD" id="cd06261">
    <property type="entry name" value="TM_PBP2"/>
    <property type="match status" value="1"/>
</dbReference>
<feature type="domain" description="ABC transmembrane type-1" evidence="9">
    <location>
        <begin position="101"/>
        <end position="290"/>
    </location>
</feature>
<evidence type="ECO:0000256" key="8">
    <source>
        <dbReference type="SAM" id="MobiDB-lite"/>
    </source>
</evidence>
<keyword evidence="6 7" id="KW-0472">Membrane</keyword>
<dbReference type="PANTHER" id="PTHR43386:SF1">
    <property type="entry name" value="D,D-DIPEPTIDE TRANSPORT SYSTEM PERMEASE PROTEIN DDPC-RELATED"/>
    <property type="match status" value="1"/>
</dbReference>
<feature type="compositionally biased region" description="Basic residues" evidence="8">
    <location>
        <begin position="14"/>
        <end position="23"/>
    </location>
</feature>
<dbReference type="PANTHER" id="PTHR43386">
    <property type="entry name" value="OLIGOPEPTIDE TRANSPORT SYSTEM PERMEASE PROTEIN APPC"/>
    <property type="match status" value="1"/>
</dbReference>
<protein>
    <submittedName>
        <fullName evidence="10">ABC transporter permease</fullName>
    </submittedName>
</protein>
<dbReference type="GO" id="GO:0055085">
    <property type="term" value="P:transmembrane transport"/>
    <property type="evidence" value="ECO:0007669"/>
    <property type="project" value="InterPro"/>
</dbReference>
<dbReference type="Gene3D" id="1.10.3720.10">
    <property type="entry name" value="MetI-like"/>
    <property type="match status" value="1"/>
</dbReference>
<name>A0A9D2LTR0_9FIRM</name>
<evidence type="ECO:0000256" key="4">
    <source>
        <dbReference type="ARBA" id="ARBA00022692"/>
    </source>
</evidence>
<feature type="transmembrane region" description="Helical" evidence="7">
    <location>
        <begin position="268"/>
        <end position="290"/>
    </location>
</feature>
<sequence>MAKMHTPAMERIQKKNAKRKKPVKSTPGYESWKRFKRNPTALIGLIVVCLLILIAIFAPLIAPYDYQVQDFTAMMQKPSLKHLFGTDNFGRDIFSRCIYGARYSLMIALFCTIAAFFSGGLLGIIAGYFGGKVDTIIMRIMDVFQAIPMILMAMCIVAVLGNGIPQLVAAIMFASMPTMARNNRAAILRVRGNDYIESSEAIGVNQVQMIIKHMIPNAVGVMIIYFVGFLAVSIMMMSSMSYIGVGLAAPTPEWGLILNDGKAYLTSAPYMMLFPALMIMITCFAFNLMGDGLRDAFDPRLK</sequence>
<organism evidence="10 11">
    <name type="scientific">Candidatus Blautia faecavium</name>
    <dbReference type="NCBI Taxonomy" id="2838487"/>
    <lineage>
        <taxon>Bacteria</taxon>
        <taxon>Bacillati</taxon>
        <taxon>Bacillota</taxon>
        <taxon>Clostridia</taxon>
        <taxon>Lachnospirales</taxon>
        <taxon>Lachnospiraceae</taxon>
        <taxon>Blautia</taxon>
    </lineage>
</organism>
<evidence type="ECO:0000313" key="11">
    <source>
        <dbReference type="Proteomes" id="UP000823842"/>
    </source>
</evidence>
<keyword evidence="5 7" id="KW-1133">Transmembrane helix</keyword>
<evidence type="ECO:0000256" key="1">
    <source>
        <dbReference type="ARBA" id="ARBA00004651"/>
    </source>
</evidence>